<dbReference type="VEuPathDB" id="MicrosporidiaDB:EDEG_02585"/>
<reference evidence="2 3" key="1">
    <citation type="submission" date="2011-08" db="EMBL/GenBank/DDBJ databases">
        <authorList>
            <person name="Liu Z.J."/>
            <person name="Shi F.L."/>
            <person name="Lu J.Q."/>
            <person name="Li M."/>
            <person name="Wang Z.L."/>
        </authorList>
    </citation>
    <scope>NUCLEOTIDE SEQUENCE [LARGE SCALE GENOMIC DNA]</scope>
    <source>
        <strain evidence="2 3">USNM 41457</strain>
    </source>
</reference>
<keyword evidence="1" id="KW-0472">Membrane</keyword>
<gene>
    <name evidence="2" type="ORF">EDEG_02585</name>
</gene>
<feature type="transmembrane region" description="Helical" evidence="1">
    <location>
        <begin position="175"/>
        <end position="196"/>
    </location>
</feature>
<sequence length="202" mass="24032">MIYFFVIFQIKTSFILKNIKKSFCVKASKKHQCFPSKTFINSVGKNITMSNIENIGRTDNDMEKQKFFQLKKLPQRVYDQFFRKKIKTYKFIKTTFSQHDLSDIKQTTVNILKTEYSNPQINKTYIYDSTSDTWVKDTKRHIFHNKNDLQPNFDSSESVTVLSTQKSKIKHKGRFYIGMVVFIAFILLTLTFIFCLKRINYF</sequence>
<proteinExistence type="predicted"/>
<dbReference type="HOGENOM" id="CLU_1354591_0_0_1"/>
<dbReference type="Proteomes" id="UP000003163">
    <property type="component" value="Unassembled WGS sequence"/>
</dbReference>
<keyword evidence="1" id="KW-1133">Transmembrane helix</keyword>
<evidence type="ECO:0000313" key="2">
    <source>
        <dbReference type="EMBL" id="EJW03003.1"/>
    </source>
</evidence>
<dbReference type="AlphaFoldDB" id="J8ZTJ7"/>
<keyword evidence="3" id="KW-1185">Reference proteome</keyword>
<accession>J8ZTJ7</accession>
<dbReference type="EMBL" id="AFBI03000048">
    <property type="protein sequence ID" value="EJW03003.1"/>
    <property type="molecule type" value="Genomic_DNA"/>
</dbReference>
<protein>
    <submittedName>
        <fullName evidence="2">Uncharacterized protein</fullName>
    </submittedName>
</protein>
<reference evidence="3" key="2">
    <citation type="submission" date="2015-07" db="EMBL/GenBank/DDBJ databases">
        <title>Contrasting host-pathogen interactions and genome evolution in two generalist and specialist microsporidian pathogens of mosquitoes.</title>
        <authorList>
            <consortium name="The Broad Institute Genomics Platform"/>
            <consortium name="The Broad Institute Genome Sequencing Center for Infectious Disease"/>
            <person name="Cuomo C.A."/>
            <person name="Sanscrainte N.D."/>
            <person name="Goldberg J.M."/>
            <person name="Heiman D."/>
            <person name="Young S."/>
            <person name="Zeng Q."/>
            <person name="Becnel J.J."/>
            <person name="Birren B.W."/>
        </authorList>
    </citation>
    <scope>NUCLEOTIDE SEQUENCE [LARGE SCALE GENOMIC DNA]</scope>
    <source>
        <strain evidence="3">USNM 41457</strain>
    </source>
</reference>
<dbReference type="InParanoid" id="J8ZTJ7"/>
<keyword evidence="1" id="KW-0812">Transmembrane</keyword>
<comment type="caution">
    <text evidence="2">The sequence shown here is derived from an EMBL/GenBank/DDBJ whole genome shotgun (WGS) entry which is preliminary data.</text>
</comment>
<organism evidence="2 3">
    <name type="scientific">Edhazardia aedis (strain USNM 41457)</name>
    <name type="common">Microsporidian parasite</name>
    <dbReference type="NCBI Taxonomy" id="1003232"/>
    <lineage>
        <taxon>Eukaryota</taxon>
        <taxon>Fungi</taxon>
        <taxon>Fungi incertae sedis</taxon>
        <taxon>Microsporidia</taxon>
        <taxon>Edhazardia</taxon>
    </lineage>
</organism>
<evidence type="ECO:0000313" key="3">
    <source>
        <dbReference type="Proteomes" id="UP000003163"/>
    </source>
</evidence>
<name>J8ZTJ7_EDHAE</name>
<evidence type="ECO:0000256" key="1">
    <source>
        <dbReference type="SAM" id="Phobius"/>
    </source>
</evidence>